<dbReference type="InterPro" id="IPR050689">
    <property type="entry name" value="FKBP-type_PPIase"/>
</dbReference>
<protein>
    <recommendedName>
        <fullName evidence="2 5">peptidylprolyl isomerase</fullName>
        <ecNumber evidence="2 5">5.2.1.8</ecNumber>
    </recommendedName>
</protein>
<evidence type="ECO:0000256" key="4">
    <source>
        <dbReference type="ARBA" id="ARBA00023235"/>
    </source>
</evidence>
<gene>
    <name evidence="7" type="ORF">PTTT1_LOCUS37537</name>
</gene>
<keyword evidence="3 5" id="KW-0697">Rotamase</keyword>
<dbReference type="Pfam" id="PF00254">
    <property type="entry name" value="FKBP_C"/>
    <property type="match status" value="1"/>
</dbReference>
<dbReference type="PROSITE" id="PS50059">
    <property type="entry name" value="FKBP_PPIASE"/>
    <property type="match status" value="1"/>
</dbReference>
<feature type="non-terminal residue" evidence="7">
    <location>
        <position position="114"/>
    </location>
</feature>
<dbReference type="Gene3D" id="3.10.50.40">
    <property type="match status" value="1"/>
</dbReference>
<evidence type="ECO:0000256" key="2">
    <source>
        <dbReference type="ARBA" id="ARBA00013194"/>
    </source>
</evidence>
<dbReference type="InterPro" id="IPR001179">
    <property type="entry name" value="PPIase_FKBP_dom"/>
</dbReference>
<evidence type="ECO:0000256" key="5">
    <source>
        <dbReference type="PROSITE-ProRule" id="PRU00277"/>
    </source>
</evidence>
<dbReference type="EMBL" id="OU594944">
    <property type="protein sequence ID" value="CAG9288097.1"/>
    <property type="molecule type" value="Genomic_DNA"/>
</dbReference>
<dbReference type="PANTHER" id="PTHR10516">
    <property type="entry name" value="PEPTIDYL-PROLYL CIS-TRANS ISOMERASE"/>
    <property type="match status" value="1"/>
</dbReference>
<dbReference type="GO" id="GO:0003755">
    <property type="term" value="F:peptidyl-prolyl cis-trans isomerase activity"/>
    <property type="evidence" value="ECO:0007669"/>
    <property type="project" value="UniProtKB-KW"/>
</dbReference>
<dbReference type="InterPro" id="IPR046357">
    <property type="entry name" value="PPIase_dom_sf"/>
</dbReference>
<keyword evidence="4 5" id="KW-0413">Isomerase</keyword>
<dbReference type="Proteomes" id="UP000836788">
    <property type="component" value="Chromosome 3"/>
</dbReference>
<comment type="catalytic activity">
    <reaction evidence="1 5">
        <text>[protein]-peptidylproline (omega=180) = [protein]-peptidylproline (omega=0)</text>
        <dbReference type="Rhea" id="RHEA:16237"/>
        <dbReference type="Rhea" id="RHEA-COMP:10747"/>
        <dbReference type="Rhea" id="RHEA-COMP:10748"/>
        <dbReference type="ChEBI" id="CHEBI:83833"/>
        <dbReference type="ChEBI" id="CHEBI:83834"/>
        <dbReference type="EC" id="5.2.1.8"/>
    </reaction>
</comment>
<evidence type="ECO:0000259" key="6">
    <source>
        <dbReference type="PROSITE" id="PS50059"/>
    </source>
</evidence>
<evidence type="ECO:0000256" key="3">
    <source>
        <dbReference type="ARBA" id="ARBA00023110"/>
    </source>
</evidence>
<dbReference type="SUPFAM" id="SSF54534">
    <property type="entry name" value="FKBP-like"/>
    <property type="match status" value="1"/>
</dbReference>
<sequence length="114" mass="12153">MTQGGIKYAILKPSKEKGVPLKGDIVAIEYTGYLIDGTIFDASHAEGKKNALMFEVGGNAVVDGINEMVMNMGVGEKVQAIIPADKAFGDKGLCLENGECLIKPKSTLVYDVFL</sequence>
<dbReference type="EC" id="5.2.1.8" evidence="2 5"/>
<dbReference type="AlphaFoldDB" id="A0A8J9X628"/>
<evidence type="ECO:0000313" key="7">
    <source>
        <dbReference type="EMBL" id="CAG9288097.1"/>
    </source>
</evidence>
<organism evidence="7">
    <name type="scientific">Phaeodactylum tricornutum</name>
    <name type="common">Diatom</name>
    <dbReference type="NCBI Taxonomy" id="2850"/>
    <lineage>
        <taxon>Eukaryota</taxon>
        <taxon>Sar</taxon>
        <taxon>Stramenopiles</taxon>
        <taxon>Ochrophyta</taxon>
        <taxon>Bacillariophyta</taxon>
        <taxon>Bacillariophyceae</taxon>
        <taxon>Bacillariophycidae</taxon>
        <taxon>Naviculales</taxon>
        <taxon>Phaeodactylaceae</taxon>
        <taxon>Phaeodactylum</taxon>
    </lineage>
</organism>
<reference evidence="7" key="1">
    <citation type="submission" date="2022-02" db="EMBL/GenBank/DDBJ databases">
        <authorList>
            <person name="Giguere J D."/>
        </authorList>
    </citation>
    <scope>NUCLEOTIDE SEQUENCE</scope>
    <source>
        <strain evidence="7">CCAP 1055/1</strain>
    </source>
</reference>
<proteinExistence type="predicted"/>
<name>A0A8J9X628_PHATR</name>
<accession>A0A8J9X628</accession>
<feature type="domain" description="PPIase FKBP-type" evidence="6">
    <location>
        <begin position="23"/>
        <end position="114"/>
    </location>
</feature>
<evidence type="ECO:0000256" key="1">
    <source>
        <dbReference type="ARBA" id="ARBA00000971"/>
    </source>
</evidence>
<dbReference type="PANTHER" id="PTHR10516:SF443">
    <property type="entry name" value="FK506-BINDING PROTEIN 59-RELATED"/>
    <property type="match status" value="1"/>
</dbReference>